<accession>G1D469</accession>
<sequence>MIRLPNGDMIGPRDSVIRELLTGEEVPVEDWVVDQSEFVDTNAWRYCKFYDLPPEFWADKIHDYVGEETEFPT</sequence>
<organism evidence="1 2">
    <name type="scientific">Mycobacterium phage LittleE</name>
    <dbReference type="NCBI Taxonomy" id="2922212"/>
    <lineage>
        <taxon>Viruses</taxon>
        <taxon>Duplodnaviria</taxon>
        <taxon>Heunggongvirae</taxon>
        <taxon>Uroviricota</taxon>
        <taxon>Caudoviricetes</taxon>
        <taxon>Omegavirus</taxon>
        <taxon>Omegavirus littlee</taxon>
    </lineage>
</organism>
<gene>
    <name evidence="1" type="primary">184</name>
    <name evidence="1" type="ORF">LITTLEE_184</name>
</gene>
<evidence type="ECO:0000313" key="1">
    <source>
        <dbReference type="EMBL" id="AEK09563.1"/>
    </source>
</evidence>
<reference evidence="1 2" key="1">
    <citation type="journal article" date="2012" name="J. Virol.">
        <title>Complete Genome Sequences of 138 Mycobacteriophages.</title>
        <authorList>
            <consortium name="the Science Education Alliance Phage Hunters Advancing Genomics and Evolutionary Science Program"/>
            <consortium name="the KwaZulu-Natal Research Institute for Tuberculosis and HIV Mycobacterial Genetics Course Students"/>
            <consortium name="the Phage Hunters Integrating Research and Education Program"/>
            <person name="Hatfull G.F."/>
        </authorList>
    </citation>
    <scope>NUCLEOTIDE SEQUENCE [LARGE SCALE GENOMIC DNA]</scope>
    <source>
        <strain evidence="1">LittleE</strain>
    </source>
</reference>
<dbReference type="EMBL" id="JF937101">
    <property type="protein sequence ID" value="AEK09563.1"/>
    <property type="molecule type" value="Genomic_DNA"/>
</dbReference>
<dbReference type="RefSeq" id="YP_009637095.1">
    <property type="nucleotide sequence ID" value="NC_042322.1"/>
</dbReference>
<evidence type="ECO:0000313" key="2">
    <source>
        <dbReference type="Proteomes" id="UP000008414"/>
    </source>
</evidence>
<dbReference type="OrthoDB" id="20412at10239"/>
<keyword evidence="2" id="KW-1185">Reference proteome</keyword>
<dbReference type="GeneID" id="40233841"/>
<proteinExistence type="predicted"/>
<name>G1D469_9CAUD</name>
<protein>
    <submittedName>
        <fullName evidence="1">Uncharacterized protein</fullName>
    </submittedName>
</protein>
<dbReference type="Proteomes" id="UP000008414">
    <property type="component" value="Segment"/>
</dbReference>